<reference evidence="1 2" key="1">
    <citation type="journal article" date="2020" name="Microbes Environ.">
        <title>Synthetic bacterial community of duckweed: a simple and stable system to study plant-microbe interactions.</title>
        <authorList>
            <person name="Ishizawa H."/>
            <person name="Tada M."/>
            <person name="Kuroda M."/>
            <person name="Inoue D."/>
            <person name="Futamata H."/>
            <person name="Ike M."/>
        </authorList>
    </citation>
    <scope>NUCLEOTIDE SEQUENCE [LARGE SCALE GENOMIC DNA]</scope>
    <source>
        <strain evidence="1 2">DW100</strain>
    </source>
</reference>
<gene>
    <name evidence="1" type="ORF">CRDW_18660</name>
</gene>
<proteinExistence type="predicted"/>
<dbReference type="RefSeq" id="WP_338615091.1">
    <property type="nucleotide sequence ID" value="NZ_AP029022.1"/>
</dbReference>
<evidence type="ECO:0000313" key="2">
    <source>
        <dbReference type="Proteomes" id="UP001380186"/>
    </source>
</evidence>
<sequence length="148" mass="16875">MKQIFKLIIIALITIPVFSFSQTKKEYIMVSYSSICCGTPSEKPIMDFVKKFEIENKLPPFEIFVEYGLGDEGEHAFYIGTDNLNPKSIKSFVKGLKITATKQNNKRLKNRDGSVNVDDKLTLNATLKSIKNKPINQLNSLTIYNYKQ</sequence>
<protein>
    <submittedName>
        <fullName evidence="1">Uncharacterized protein</fullName>
    </submittedName>
</protein>
<organism evidence="1 2">
    <name type="scientific">Chryseobacterium gambrini</name>
    <dbReference type="NCBI Taxonomy" id="373672"/>
    <lineage>
        <taxon>Bacteria</taxon>
        <taxon>Pseudomonadati</taxon>
        <taxon>Bacteroidota</taxon>
        <taxon>Flavobacteriia</taxon>
        <taxon>Flavobacteriales</taxon>
        <taxon>Weeksellaceae</taxon>
        <taxon>Chryseobacterium group</taxon>
        <taxon>Chryseobacterium</taxon>
    </lineage>
</organism>
<evidence type="ECO:0000313" key="1">
    <source>
        <dbReference type="EMBL" id="BEV04492.1"/>
    </source>
</evidence>
<dbReference type="Proteomes" id="UP001380186">
    <property type="component" value="Chromosome"/>
</dbReference>
<dbReference type="EMBL" id="AP029022">
    <property type="protein sequence ID" value="BEV04492.1"/>
    <property type="molecule type" value="Genomic_DNA"/>
</dbReference>
<name>A0ABM8K638_9FLAO</name>
<accession>A0ABM8K638</accession>
<keyword evidence="2" id="KW-1185">Reference proteome</keyword>